<dbReference type="GO" id="GO:0071555">
    <property type="term" value="P:cell wall organization"/>
    <property type="evidence" value="ECO:0007669"/>
    <property type="project" value="UniProtKB-KW"/>
</dbReference>
<dbReference type="AlphaFoldDB" id="A0A514LDX4"/>
<dbReference type="InterPro" id="IPR001967">
    <property type="entry name" value="Peptidase_S11_N"/>
</dbReference>
<keyword evidence="4" id="KW-0133">Cell shape</keyword>
<dbReference type="RefSeq" id="WP_142086810.1">
    <property type="nucleotide sequence ID" value="NZ_CP035485.1"/>
</dbReference>
<evidence type="ECO:0000256" key="3">
    <source>
        <dbReference type="ARBA" id="ARBA00022801"/>
    </source>
</evidence>
<evidence type="ECO:0000259" key="10">
    <source>
        <dbReference type="Pfam" id="PF00768"/>
    </source>
</evidence>
<dbReference type="GO" id="GO:0009002">
    <property type="term" value="F:serine-type D-Ala-D-Ala carboxypeptidase activity"/>
    <property type="evidence" value="ECO:0007669"/>
    <property type="project" value="InterPro"/>
</dbReference>
<evidence type="ECO:0000256" key="9">
    <source>
        <dbReference type="RuleBase" id="RU004016"/>
    </source>
</evidence>
<gene>
    <name evidence="11" type="ORF">EPH95_01765</name>
</gene>
<feature type="domain" description="Peptidase S11 D-alanyl-D-alanine carboxypeptidase A N-terminal" evidence="10">
    <location>
        <begin position="267"/>
        <end position="303"/>
    </location>
</feature>
<feature type="active site" evidence="7">
    <location>
        <position position="147"/>
    </location>
</feature>
<organism evidence="11 12">
    <name type="scientific">Salicibibacter halophilus</name>
    <dbReference type="NCBI Taxonomy" id="2502791"/>
    <lineage>
        <taxon>Bacteria</taxon>
        <taxon>Bacillati</taxon>
        <taxon>Bacillota</taxon>
        <taxon>Bacilli</taxon>
        <taxon>Bacillales</taxon>
        <taxon>Bacillaceae</taxon>
        <taxon>Salicibibacter</taxon>
    </lineage>
</organism>
<dbReference type="Proteomes" id="UP000319756">
    <property type="component" value="Chromosome"/>
</dbReference>
<feature type="domain" description="Peptidase S11 D-alanyl-D-alanine carboxypeptidase A N-terminal" evidence="10">
    <location>
        <begin position="56"/>
        <end position="251"/>
    </location>
</feature>
<dbReference type="InterPro" id="IPR012338">
    <property type="entry name" value="Beta-lactam/transpept-like"/>
</dbReference>
<proteinExistence type="inferred from homology"/>
<dbReference type="GO" id="GO:0008360">
    <property type="term" value="P:regulation of cell shape"/>
    <property type="evidence" value="ECO:0007669"/>
    <property type="project" value="UniProtKB-KW"/>
</dbReference>
<evidence type="ECO:0000313" key="12">
    <source>
        <dbReference type="Proteomes" id="UP000319756"/>
    </source>
</evidence>
<dbReference type="PANTHER" id="PTHR21581:SF11">
    <property type="entry name" value="D-ALANYL-D-ALANINE CARBOXYPEPTIDASE DACA"/>
    <property type="match status" value="1"/>
</dbReference>
<name>A0A514LDX4_9BACI</name>
<keyword evidence="11" id="KW-0645">Protease</keyword>
<dbReference type="KEGG" id="sale:EPH95_01765"/>
<evidence type="ECO:0000313" key="11">
    <source>
        <dbReference type="EMBL" id="QDI90056.1"/>
    </source>
</evidence>
<dbReference type="SUPFAM" id="SSF56601">
    <property type="entry name" value="beta-lactamase/transpeptidase-like"/>
    <property type="match status" value="1"/>
</dbReference>
<evidence type="ECO:0000256" key="4">
    <source>
        <dbReference type="ARBA" id="ARBA00022960"/>
    </source>
</evidence>
<evidence type="ECO:0000256" key="2">
    <source>
        <dbReference type="ARBA" id="ARBA00022729"/>
    </source>
</evidence>
<comment type="similarity">
    <text evidence="1 9">Belongs to the peptidase S11 family.</text>
</comment>
<evidence type="ECO:0000256" key="8">
    <source>
        <dbReference type="PIRSR" id="PIRSR618044-2"/>
    </source>
</evidence>
<dbReference type="EMBL" id="CP035485">
    <property type="protein sequence ID" value="QDI90056.1"/>
    <property type="molecule type" value="Genomic_DNA"/>
</dbReference>
<keyword evidence="5" id="KW-0573">Peptidoglycan synthesis</keyword>
<evidence type="ECO:0000256" key="1">
    <source>
        <dbReference type="ARBA" id="ARBA00007164"/>
    </source>
</evidence>
<evidence type="ECO:0000256" key="7">
    <source>
        <dbReference type="PIRSR" id="PIRSR618044-1"/>
    </source>
</evidence>
<dbReference type="PRINTS" id="PR00725">
    <property type="entry name" value="DADACBPTASE1"/>
</dbReference>
<sequence length="332" mass="36557">MRHLIRFFISSTILVFMFLILSSSQIIEESVTEQLSEKNVELAEKSSITPMGFNDVQTEAEAAVLLDGDTGDVLWQKNANEPLPPASMSKVMTMYLILESLEDGDMDIEDEVGISDVAAATGGASIYLREGSVLSVADLFQAMAIVSANDASVALAEYTDGSEEAFMERMNEKASEIGLSQDANFINASGLPHETFDYESRMTALDTAVLGYHLLQDYPNIVNLTKQPTLSLSYRNQVLPSTNTLLNSEEVGSNIDEPDFDQHPAHPEVDGLKTGYTRGAGYSFIGTSEQHGQRLIAVVMRAESDEARFEETQQILKAGFEHVHKDIRTERE</sequence>
<evidence type="ECO:0000256" key="6">
    <source>
        <dbReference type="ARBA" id="ARBA00023316"/>
    </source>
</evidence>
<dbReference type="Pfam" id="PF00768">
    <property type="entry name" value="Peptidase_S11"/>
    <property type="match status" value="2"/>
</dbReference>
<protein>
    <submittedName>
        <fullName evidence="11">D-alanyl-D-alanine carboxypeptidase</fullName>
    </submittedName>
</protein>
<keyword evidence="11" id="KW-0121">Carboxypeptidase</keyword>
<evidence type="ECO:0000256" key="5">
    <source>
        <dbReference type="ARBA" id="ARBA00022984"/>
    </source>
</evidence>
<reference evidence="12" key="1">
    <citation type="submission" date="2019-01" db="EMBL/GenBank/DDBJ databases">
        <title>Genomic analysis of Salicibibacter sp. NKC3-5.</title>
        <authorList>
            <person name="Oh Y.J."/>
        </authorList>
    </citation>
    <scope>NUCLEOTIDE SEQUENCE [LARGE SCALE GENOMIC DNA]</scope>
    <source>
        <strain evidence="12">NKC3-5</strain>
    </source>
</reference>
<feature type="binding site" evidence="8">
    <location>
        <position position="273"/>
    </location>
    <ligand>
        <name>substrate</name>
    </ligand>
</feature>
<feature type="active site" description="Acyl-ester intermediate" evidence="7">
    <location>
        <position position="87"/>
    </location>
</feature>
<dbReference type="InterPro" id="IPR018044">
    <property type="entry name" value="Peptidase_S11"/>
</dbReference>
<keyword evidence="3" id="KW-0378">Hydrolase</keyword>
<dbReference type="GO" id="GO:0009252">
    <property type="term" value="P:peptidoglycan biosynthetic process"/>
    <property type="evidence" value="ECO:0007669"/>
    <property type="project" value="UniProtKB-KW"/>
</dbReference>
<accession>A0A514LDX4</accession>
<keyword evidence="6" id="KW-0961">Cell wall biogenesis/degradation</keyword>
<dbReference type="PANTHER" id="PTHR21581">
    <property type="entry name" value="D-ALANYL-D-ALANINE CARBOXYPEPTIDASE"/>
    <property type="match status" value="1"/>
</dbReference>
<dbReference type="OrthoDB" id="9791132at2"/>
<dbReference type="Gene3D" id="3.40.710.10">
    <property type="entry name" value="DD-peptidase/beta-lactamase superfamily"/>
    <property type="match status" value="1"/>
</dbReference>
<keyword evidence="2" id="KW-0732">Signal</keyword>
<feature type="active site" description="Proton acceptor" evidence="7">
    <location>
        <position position="90"/>
    </location>
</feature>
<dbReference type="GO" id="GO:0006508">
    <property type="term" value="P:proteolysis"/>
    <property type="evidence" value="ECO:0007669"/>
    <property type="project" value="InterPro"/>
</dbReference>
<keyword evidence="12" id="KW-1185">Reference proteome</keyword>